<dbReference type="EMBL" id="CM000950">
    <property type="protein sequence ID" value="EFH31515.1"/>
    <property type="molecule type" value="Genomic_DNA"/>
</dbReference>
<evidence type="ECO:0000313" key="3">
    <source>
        <dbReference type="Proteomes" id="UP000002805"/>
    </source>
</evidence>
<keyword evidence="1" id="KW-0472">Membrane</keyword>
<name>D6X6D8_STRE2</name>
<sequence>MRLGCAAADRRHVEGHMGWENEMGASDRRIAALLRQVATQDVVELRQEMAVAKRVAAQAYVAEQYGFEYGEARREGHNKQVLAVYLYRDPRPEARAREAATIAAYPQAGMGGAVPGLKPGTLSPLPEAEAAVALMKDRIGYDVMAKAADKGQKRFAYAMTGVAAAVFLLMGKWVEGVAVGAVLAAFLVGAFRLSDVRRQRVADRLTAGGFTAVTDEHGRRRFLRPGQQLPGHANPFTPRP</sequence>
<evidence type="ECO:0000256" key="1">
    <source>
        <dbReference type="SAM" id="Phobius"/>
    </source>
</evidence>
<dbReference type="Proteomes" id="UP000002805">
    <property type="component" value="Chromosome"/>
</dbReference>
<keyword evidence="1" id="KW-1133">Transmembrane helix</keyword>
<dbReference type="AlphaFoldDB" id="D6X6D8"/>
<keyword evidence="1" id="KW-0812">Transmembrane</keyword>
<reference evidence="3" key="1">
    <citation type="submission" date="2008-02" db="EMBL/GenBank/DDBJ databases">
        <authorList>
            <consortium name="The Broad Institute Genome Sequencing Platform"/>
            <person name="Fischbach M."/>
            <person name="Ward D."/>
            <person name="Young S."/>
            <person name="Jaffe D."/>
            <person name="Gnerre S."/>
            <person name="Berlin A."/>
            <person name="Heiman D."/>
            <person name="Hepburn T."/>
            <person name="Sykes S."/>
            <person name="Alvarado L."/>
            <person name="Kodira C.D."/>
            <person name="Straight P."/>
            <person name="Clardy J."/>
            <person name="Hung D."/>
            <person name="Kolter R."/>
            <person name="Mekalanos J."/>
            <person name="Walker S."/>
            <person name="Walsh C.T."/>
            <person name="Lander E."/>
            <person name="Galagan J."/>
            <person name="Nusbaum C."/>
            <person name="Birren B."/>
        </authorList>
    </citation>
    <scope>NUCLEOTIDE SEQUENCE [LARGE SCALE GENOMIC DNA]</scope>
    <source>
        <strain evidence="3">ATCC 25486 / DSM 40338 / CBS 914.69 / JCM 4507 / NBRC 13074 / NRRL 2958 / 5647</strain>
    </source>
</reference>
<organism evidence="2 3">
    <name type="scientific">Streptomyces pristinaespiralis (strain ATCC 25486 / DSM 40338 / CBS 914.69 / JCM 4507 / KCC S-0507 / NBRC 13074 / NRRL 2958 / 5647)</name>
    <dbReference type="NCBI Taxonomy" id="457429"/>
    <lineage>
        <taxon>Bacteria</taxon>
        <taxon>Bacillati</taxon>
        <taxon>Actinomycetota</taxon>
        <taxon>Actinomycetes</taxon>
        <taxon>Kitasatosporales</taxon>
        <taxon>Streptomycetaceae</taxon>
        <taxon>Streptomyces</taxon>
    </lineage>
</organism>
<protein>
    <submittedName>
        <fullName evidence="2">Predicted protein</fullName>
    </submittedName>
</protein>
<feature type="transmembrane region" description="Helical" evidence="1">
    <location>
        <begin position="177"/>
        <end position="194"/>
    </location>
</feature>
<dbReference type="eggNOG" id="ENOG503430D">
    <property type="taxonomic scope" value="Bacteria"/>
</dbReference>
<evidence type="ECO:0000313" key="2">
    <source>
        <dbReference type="EMBL" id="EFH31515.1"/>
    </source>
</evidence>
<accession>D6X6D8</accession>
<feature type="transmembrane region" description="Helical" evidence="1">
    <location>
        <begin position="154"/>
        <end position="171"/>
    </location>
</feature>
<proteinExistence type="predicted"/>
<dbReference type="HOGENOM" id="CLU_067818_1_0_11"/>
<keyword evidence="3" id="KW-1185">Reference proteome</keyword>
<gene>
    <name evidence="2" type="ORF">SSDG_06759</name>
</gene>
<reference evidence="3" key="2">
    <citation type="submission" date="2009-10" db="EMBL/GenBank/DDBJ databases">
        <title>The genome sequence of Streptomyces pristinaespiralis strain ATCC 25486.</title>
        <authorList>
            <consortium name="The Broad Institute Genome Sequencing Platform"/>
            <consortium name="Broad Institute Microbial Sequencing Center"/>
            <person name="Fischbach M."/>
            <person name="Godfrey P."/>
            <person name="Ward D."/>
            <person name="Young S."/>
            <person name="Zeng Q."/>
            <person name="Koehrsen M."/>
            <person name="Alvarado L."/>
            <person name="Berlin A.M."/>
            <person name="Bochicchio J."/>
            <person name="Borenstein D."/>
            <person name="Chapman S.B."/>
            <person name="Chen Z."/>
            <person name="Engels R."/>
            <person name="Freedman E."/>
            <person name="Gellesch M."/>
            <person name="Goldberg J."/>
            <person name="Griggs A."/>
            <person name="Gujja S."/>
            <person name="Heilman E.R."/>
            <person name="Heiman D.I."/>
            <person name="Hepburn T.A."/>
            <person name="Howarth C."/>
            <person name="Jen D."/>
            <person name="Larson L."/>
            <person name="Lewis B."/>
            <person name="Mehta T."/>
            <person name="Park D."/>
            <person name="Pearson M."/>
            <person name="Richards J."/>
            <person name="Roberts A."/>
            <person name="Saif S."/>
            <person name="Shea T.D."/>
            <person name="Shenoy N."/>
            <person name="Sisk P."/>
            <person name="Stolte C."/>
            <person name="Sykes S.N."/>
            <person name="Thomson T."/>
            <person name="Walk T."/>
            <person name="White J."/>
            <person name="Yandava C."/>
            <person name="Straight P."/>
            <person name="Clardy J."/>
            <person name="Hung D."/>
            <person name="Kolter R."/>
            <person name="Mekalanos J."/>
            <person name="Walker S."/>
            <person name="Walsh C.T."/>
            <person name="Wieland-Brown L.C."/>
            <person name="Haas B."/>
            <person name="Nusbaum C."/>
            <person name="Birren B."/>
        </authorList>
    </citation>
    <scope>NUCLEOTIDE SEQUENCE [LARGE SCALE GENOMIC DNA]</scope>
    <source>
        <strain evidence="3">ATCC 25486 / DSM 40338 / CBS 914.69 / JCM 4507 / NBRC 13074 / NRRL 2958 / 5647</strain>
    </source>
</reference>